<dbReference type="RefSeq" id="WP_034246705.1">
    <property type="nucleotide sequence ID" value="NZ_BJYK01000005.1"/>
</dbReference>
<gene>
    <name evidence="9" type="ORF">AFE02nite_19200</name>
</gene>
<evidence type="ECO:0000256" key="6">
    <source>
        <dbReference type="ARBA" id="ARBA00023277"/>
    </source>
</evidence>
<evidence type="ECO:0000256" key="3">
    <source>
        <dbReference type="ARBA" id="ARBA00011165"/>
    </source>
</evidence>
<reference evidence="9 10" key="1">
    <citation type="submission" date="2019-07" db="EMBL/GenBank/DDBJ databases">
        <title>Whole genome shotgun sequence of Actinotalea fermentans NBRC 105374.</title>
        <authorList>
            <person name="Hosoyama A."/>
            <person name="Uohara A."/>
            <person name="Ohji S."/>
            <person name="Ichikawa N."/>
        </authorList>
    </citation>
    <scope>NUCLEOTIDE SEQUENCE [LARGE SCALE GENOMIC DNA]</scope>
    <source>
        <strain evidence="9 10">NBRC 105374</strain>
    </source>
</reference>
<comment type="subunit">
    <text evidence="3">Homohexamer; trimer of dimers.</text>
</comment>
<dbReference type="InterPro" id="IPR055235">
    <property type="entry name" value="ASD1_cat"/>
</dbReference>
<evidence type="ECO:0000256" key="4">
    <source>
        <dbReference type="ARBA" id="ARBA00012670"/>
    </source>
</evidence>
<evidence type="ECO:0000256" key="2">
    <source>
        <dbReference type="ARBA" id="ARBA00007186"/>
    </source>
</evidence>
<feature type="domain" description="Alpha-L-arabinofuranosidase C-terminal" evidence="8">
    <location>
        <begin position="291"/>
        <end position="492"/>
    </location>
</feature>
<accession>A0A511YYI1</accession>
<comment type="caution">
    <text evidence="9">The sequence shown here is derived from an EMBL/GenBank/DDBJ whole genome shotgun (WGS) entry which is preliminary data.</text>
</comment>
<comment type="catalytic activity">
    <reaction evidence="1">
        <text>Hydrolysis of terminal non-reducing alpha-L-arabinofuranoside residues in alpha-L-arabinosides.</text>
        <dbReference type="EC" id="3.2.1.55"/>
    </reaction>
</comment>
<dbReference type="GO" id="GO:0046373">
    <property type="term" value="P:L-arabinose metabolic process"/>
    <property type="evidence" value="ECO:0007669"/>
    <property type="project" value="InterPro"/>
</dbReference>
<evidence type="ECO:0000256" key="7">
    <source>
        <dbReference type="ARBA" id="ARBA00023295"/>
    </source>
</evidence>
<keyword evidence="7" id="KW-0326">Glycosidase</keyword>
<keyword evidence="5" id="KW-0378">Hydrolase</keyword>
<dbReference type="Pfam" id="PF22848">
    <property type="entry name" value="ASD1_dom"/>
    <property type="match status" value="1"/>
</dbReference>
<keyword evidence="10" id="KW-1185">Reference proteome</keyword>
<evidence type="ECO:0000256" key="1">
    <source>
        <dbReference type="ARBA" id="ARBA00001462"/>
    </source>
</evidence>
<dbReference type="InterPro" id="IPR013780">
    <property type="entry name" value="Glyco_hydro_b"/>
</dbReference>
<organism evidence="9 10">
    <name type="scientific">Actinotalea fermentans</name>
    <dbReference type="NCBI Taxonomy" id="43671"/>
    <lineage>
        <taxon>Bacteria</taxon>
        <taxon>Bacillati</taxon>
        <taxon>Actinomycetota</taxon>
        <taxon>Actinomycetes</taxon>
        <taxon>Micrococcales</taxon>
        <taxon>Cellulomonadaceae</taxon>
        <taxon>Actinotalea</taxon>
    </lineage>
</organism>
<dbReference type="EC" id="3.2.1.55" evidence="4"/>
<dbReference type="PANTHER" id="PTHR43576:SF3">
    <property type="entry name" value="ALPHA-L-ARABINOFURANOSIDASE C"/>
    <property type="match status" value="1"/>
</dbReference>
<dbReference type="SMART" id="SM00813">
    <property type="entry name" value="Alpha-L-AF_C"/>
    <property type="match status" value="1"/>
</dbReference>
<name>A0A511YYI1_9CELL</name>
<proteinExistence type="inferred from homology"/>
<dbReference type="Proteomes" id="UP000321484">
    <property type="component" value="Unassembled WGS sequence"/>
</dbReference>
<comment type="similarity">
    <text evidence="2">Belongs to the glycosyl hydrolase 51 family.</text>
</comment>
<dbReference type="Pfam" id="PF06964">
    <property type="entry name" value="Alpha-L-AF_C"/>
    <property type="match status" value="1"/>
</dbReference>
<dbReference type="AlphaFoldDB" id="A0A511YYI1"/>
<dbReference type="InterPro" id="IPR010720">
    <property type="entry name" value="Alpha-L-AF_C"/>
</dbReference>
<sequence length="501" mass="54578">MLHATVTLDPAFTVAPVRRRTFGAFVEHLGRCVYTGIHDPGHPSADADGFREDVIALVRELGVSTVRYPGGNFVSGYRWEDGIGPVEQRPARLDLAWHSTEPNTVGVDEFMRWCHKAGVEPMMAVNLGTRGVQEALDLLEYCNIAGGTHWSDLRRAHGTEQPHDIRMWCLGNEMDGPWQIGHKTAEEYGRLAAETASAMRMIDPGLELVVCGSSGSQMATFGEWERTVLAATYDDVDHISAHSYYHEADGDLASFLASALDMDAFVDAVVATADAVRAARKATKRITISFDEWNVWYIDAAESKVPTDWPVAPRLLEDHYSVADAVVVGNLLISLLRHSDRVVSASLAQLVNVIAPIMTEPGGRVWRQTTFHPFALTSRHAHGEVLRVEVASPTHETARFGDTPVVDAVATHDVEAGDVSVFVVNRSVGEATTVEVDVRAFGAVRLVEALTLADADPHAKATPDDDGALAPRPNATAAVTDGRLRVELPPVSWSMLRLSTR</sequence>
<evidence type="ECO:0000313" key="9">
    <source>
        <dbReference type="EMBL" id="GEN80186.1"/>
    </source>
</evidence>
<dbReference type="OrthoDB" id="9758333at2"/>
<dbReference type="GO" id="GO:0046556">
    <property type="term" value="F:alpha-L-arabinofuranosidase activity"/>
    <property type="evidence" value="ECO:0007669"/>
    <property type="project" value="UniProtKB-EC"/>
</dbReference>
<dbReference type="GO" id="GO:0000272">
    <property type="term" value="P:polysaccharide catabolic process"/>
    <property type="evidence" value="ECO:0007669"/>
    <property type="project" value="TreeGrafter"/>
</dbReference>
<evidence type="ECO:0000313" key="10">
    <source>
        <dbReference type="Proteomes" id="UP000321484"/>
    </source>
</evidence>
<dbReference type="Gene3D" id="2.60.40.1180">
    <property type="entry name" value="Golgi alpha-mannosidase II"/>
    <property type="match status" value="1"/>
</dbReference>
<dbReference type="InterPro" id="IPR017853">
    <property type="entry name" value="GH"/>
</dbReference>
<protein>
    <recommendedName>
        <fullName evidence="4">non-reducing end alpha-L-arabinofuranosidase</fullName>
        <ecNumber evidence="4">3.2.1.55</ecNumber>
    </recommendedName>
</protein>
<dbReference type="SUPFAM" id="SSF51011">
    <property type="entry name" value="Glycosyl hydrolase domain"/>
    <property type="match status" value="1"/>
</dbReference>
<dbReference type="EMBL" id="BJYK01000005">
    <property type="protein sequence ID" value="GEN80186.1"/>
    <property type="molecule type" value="Genomic_DNA"/>
</dbReference>
<dbReference type="SUPFAM" id="SSF51445">
    <property type="entry name" value="(Trans)glycosidases"/>
    <property type="match status" value="1"/>
</dbReference>
<keyword evidence="6" id="KW-0119">Carbohydrate metabolism</keyword>
<dbReference type="PANTHER" id="PTHR43576">
    <property type="entry name" value="ALPHA-L-ARABINOFURANOSIDASE C-RELATED"/>
    <property type="match status" value="1"/>
</dbReference>
<dbReference type="Gene3D" id="3.20.20.80">
    <property type="entry name" value="Glycosidases"/>
    <property type="match status" value="1"/>
</dbReference>
<evidence type="ECO:0000256" key="5">
    <source>
        <dbReference type="ARBA" id="ARBA00022801"/>
    </source>
</evidence>
<evidence type="ECO:0000259" key="8">
    <source>
        <dbReference type="SMART" id="SM00813"/>
    </source>
</evidence>